<dbReference type="Pfam" id="PF13180">
    <property type="entry name" value="PDZ_2"/>
    <property type="match status" value="1"/>
</dbReference>
<dbReference type="CDD" id="cd07560">
    <property type="entry name" value="Peptidase_S41_CPP"/>
    <property type="match status" value="1"/>
</dbReference>
<evidence type="ECO:0000259" key="7">
    <source>
        <dbReference type="PROSITE" id="PS50106"/>
    </source>
</evidence>
<dbReference type="InterPro" id="IPR055210">
    <property type="entry name" value="CtpA/B_N"/>
</dbReference>
<keyword evidence="3 5" id="KW-0378">Hydrolase</keyword>
<evidence type="ECO:0000256" key="1">
    <source>
        <dbReference type="ARBA" id="ARBA00009179"/>
    </source>
</evidence>
<dbReference type="HOGENOM" id="CLU_017295_1_2_7"/>
<evidence type="ECO:0000313" key="9">
    <source>
        <dbReference type="Proteomes" id="UP000002601"/>
    </source>
</evidence>
<feature type="chain" id="PRO_5002959715" evidence="6">
    <location>
        <begin position="26"/>
        <end position="425"/>
    </location>
</feature>
<dbReference type="STRING" id="526222.Desal_1621"/>
<reference evidence="8 9" key="1">
    <citation type="submission" date="2009-06" db="EMBL/GenBank/DDBJ databases">
        <title>Complete sequence of Desulfovibrio salexigens DSM 2638.</title>
        <authorList>
            <consortium name="US DOE Joint Genome Institute"/>
            <person name="Lucas S."/>
            <person name="Copeland A."/>
            <person name="Lapidus A."/>
            <person name="Glavina del Rio T."/>
            <person name="Tice H."/>
            <person name="Bruce D."/>
            <person name="Goodwin L."/>
            <person name="Pitluck S."/>
            <person name="Munk A.C."/>
            <person name="Brettin T."/>
            <person name="Detter J.C."/>
            <person name="Han C."/>
            <person name="Tapia R."/>
            <person name="Larimer F."/>
            <person name="Land M."/>
            <person name="Hauser L."/>
            <person name="Kyrpides N."/>
            <person name="Anderson I."/>
            <person name="Wall J.D."/>
            <person name="Arkin A.P."/>
            <person name="Dehal P."/>
            <person name="Chivian D."/>
            <person name="Giles B."/>
            <person name="Hazen T.C."/>
        </authorList>
    </citation>
    <scope>NUCLEOTIDE SEQUENCE [LARGE SCALE GENOMIC DNA]</scope>
    <source>
        <strain evidence="9">ATCC 14822 / DSM 2638 / NCIMB 8403 / VKM B-1763</strain>
    </source>
</reference>
<dbReference type="GO" id="GO:0030288">
    <property type="term" value="C:outer membrane-bounded periplasmic space"/>
    <property type="evidence" value="ECO:0007669"/>
    <property type="project" value="TreeGrafter"/>
</dbReference>
<accession>C6BSX9</accession>
<evidence type="ECO:0000313" key="8">
    <source>
        <dbReference type="EMBL" id="ACS79683.1"/>
    </source>
</evidence>
<dbReference type="FunFam" id="3.90.226.10:FF:000029">
    <property type="entry name" value="Peptidase, S41 family"/>
    <property type="match status" value="1"/>
</dbReference>
<dbReference type="InterPro" id="IPR001478">
    <property type="entry name" value="PDZ"/>
</dbReference>
<comment type="similarity">
    <text evidence="1 5">Belongs to the peptidase S41A family.</text>
</comment>
<gene>
    <name evidence="8" type="ordered locus">Desal_1621</name>
</gene>
<evidence type="ECO:0000256" key="3">
    <source>
        <dbReference type="ARBA" id="ARBA00022801"/>
    </source>
</evidence>
<dbReference type="AlphaFoldDB" id="C6BSX9"/>
<keyword evidence="2 5" id="KW-0645">Protease</keyword>
<dbReference type="Pfam" id="PF03572">
    <property type="entry name" value="Peptidase_S41"/>
    <property type="match status" value="1"/>
</dbReference>
<protein>
    <submittedName>
        <fullName evidence="8">Carboxyl-terminal protease</fullName>
        <ecNumber evidence="8">3.4.21.102</ecNumber>
    </submittedName>
</protein>
<dbReference type="SMART" id="SM00228">
    <property type="entry name" value="PDZ"/>
    <property type="match status" value="1"/>
</dbReference>
<dbReference type="RefSeq" id="WP_015851499.1">
    <property type="nucleotide sequence ID" value="NC_012881.1"/>
</dbReference>
<organism evidence="8 9">
    <name type="scientific">Maridesulfovibrio salexigens (strain ATCC 14822 / DSM 2638 / NCIMB 8403 / VKM B-1763)</name>
    <name type="common">Desulfovibrio salexigens</name>
    <dbReference type="NCBI Taxonomy" id="526222"/>
    <lineage>
        <taxon>Bacteria</taxon>
        <taxon>Pseudomonadati</taxon>
        <taxon>Thermodesulfobacteriota</taxon>
        <taxon>Desulfovibrionia</taxon>
        <taxon>Desulfovibrionales</taxon>
        <taxon>Desulfovibrionaceae</taxon>
        <taxon>Maridesulfovibrio</taxon>
    </lineage>
</organism>
<dbReference type="PANTHER" id="PTHR32060">
    <property type="entry name" value="TAIL-SPECIFIC PROTEASE"/>
    <property type="match status" value="1"/>
</dbReference>
<dbReference type="Gene3D" id="3.90.226.10">
    <property type="entry name" value="2-enoyl-CoA Hydratase, Chain A, domain 1"/>
    <property type="match status" value="1"/>
</dbReference>
<dbReference type="NCBIfam" id="TIGR00225">
    <property type="entry name" value="prc"/>
    <property type="match status" value="1"/>
</dbReference>
<keyword evidence="9" id="KW-1185">Reference proteome</keyword>
<dbReference type="InterPro" id="IPR005151">
    <property type="entry name" value="Tail-specific_protease"/>
</dbReference>
<proteinExistence type="inferred from homology"/>
<dbReference type="FunFam" id="2.30.42.10:FF:000063">
    <property type="entry name" value="Peptidase, S41 family"/>
    <property type="match status" value="1"/>
</dbReference>
<evidence type="ECO:0000256" key="5">
    <source>
        <dbReference type="RuleBase" id="RU004404"/>
    </source>
</evidence>
<dbReference type="CDD" id="cd06782">
    <property type="entry name" value="cpPDZ_CPP-like"/>
    <property type="match status" value="1"/>
</dbReference>
<dbReference type="GO" id="GO:0004252">
    <property type="term" value="F:serine-type endopeptidase activity"/>
    <property type="evidence" value="ECO:0007669"/>
    <property type="project" value="UniProtKB-EC"/>
</dbReference>
<name>C6BSX9_MARSD</name>
<sequence>MRKTLWMIAIVSLFVISVAPEPTQAVDENRFEPLRRFSQVLDLVEHNYVNDISRKELVDDAVKGMLEQLDPHSTFLSTDDFKEMQESTSGEFSGIGIEISMEKGRLTVISPIEDTPAYKAGLKAGDIILEINGESTQSISLMEAVGKIRGKRGSDVILTILHKDANKPEKVTITRDTIPIISAKSQELEDGILYLRLTRFNENTTREMHKALRDYQKKHTLKGVVLDLRNNPGGLLTQAVSVADTFINDGLIVYIEGRSKASRKDFMASEQATDVHVPIVTLINAGSASASEIVAGALKDHDRALLLGERTFGKGSVQTIIPMADGSGIKLTTALYYTPSGRSIQAEGIDPDIVYPFVPLVEDKEKEDRFILREKDLSRHLENNGKDKDNSKVQDDKAKKMLERDNQLRLGLQMVKQLPRLKEIK</sequence>
<dbReference type="PANTHER" id="PTHR32060:SF30">
    <property type="entry name" value="CARBOXY-TERMINAL PROCESSING PROTEASE CTPA"/>
    <property type="match status" value="1"/>
</dbReference>
<dbReference type="InterPro" id="IPR004447">
    <property type="entry name" value="Peptidase_S41A"/>
</dbReference>
<dbReference type="GO" id="GO:0006508">
    <property type="term" value="P:proteolysis"/>
    <property type="evidence" value="ECO:0007669"/>
    <property type="project" value="UniProtKB-KW"/>
</dbReference>
<dbReference type="KEGG" id="dsa:Desal_1621"/>
<keyword evidence="6" id="KW-0732">Signal</keyword>
<keyword evidence="4 5" id="KW-0720">Serine protease</keyword>
<dbReference type="PROSITE" id="PS50106">
    <property type="entry name" value="PDZ"/>
    <property type="match status" value="1"/>
</dbReference>
<dbReference type="Gene3D" id="2.30.42.10">
    <property type="match status" value="1"/>
</dbReference>
<dbReference type="Gene3D" id="3.30.750.44">
    <property type="match status" value="1"/>
</dbReference>
<dbReference type="eggNOG" id="COG0793">
    <property type="taxonomic scope" value="Bacteria"/>
</dbReference>
<dbReference type="EC" id="3.4.21.102" evidence="8"/>
<dbReference type="InterPro" id="IPR036034">
    <property type="entry name" value="PDZ_sf"/>
</dbReference>
<dbReference type="SUPFAM" id="SSF52096">
    <property type="entry name" value="ClpP/crotonase"/>
    <property type="match status" value="1"/>
</dbReference>
<dbReference type="SUPFAM" id="SSF50156">
    <property type="entry name" value="PDZ domain-like"/>
    <property type="match status" value="1"/>
</dbReference>
<dbReference type="Proteomes" id="UP000002601">
    <property type="component" value="Chromosome"/>
</dbReference>
<dbReference type="Pfam" id="PF22694">
    <property type="entry name" value="CtpB_N-like"/>
    <property type="match status" value="1"/>
</dbReference>
<evidence type="ECO:0000256" key="6">
    <source>
        <dbReference type="SAM" id="SignalP"/>
    </source>
</evidence>
<dbReference type="EMBL" id="CP001649">
    <property type="protein sequence ID" value="ACS79683.1"/>
    <property type="molecule type" value="Genomic_DNA"/>
</dbReference>
<feature type="signal peptide" evidence="6">
    <location>
        <begin position="1"/>
        <end position="25"/>
    </location>
</feature>
<evidence type="ECO:0000256" key="2">
    <source>
        <dbReference type="ARBA" id="ARBA00022670"/>
    </source>
</evidence>
<evidence type="ECO:0000256" key="4">
    <source>
        <dbReference type="ARBA" id="ARBA00022825"/>
    </source>
</evidence>
<dbReference type="SMART" id="SM00245">
    <property type="entry name" value="TSPc"/>
    <property type="match status" value="1"/>
</dbReference>
<dbReference type="OrthoDB" id="9812068at2"/>
<dbReference type="MEROPS" id="S41.004"/>
<dbReference type="GO" id="GO:0007165">
    <property type="term" value="P:signal transduction"/>
    <property type="evidence" value="ECO:0007669"/>
    <property type="project" value="TreeGrafter"/>
</dbReference>
<dbReference type="InterPro" id="IPR029045">
    <property type="entry name" value="ClpP/crotonase-like_dom_sf"/>
</dbReference>
<feature type="domain" description="PDZ" evidence="7">
    <location>
        <begin position="81"/>
        <end position="149"/>
    </location>
</feature>